<dbReference type="Proteomes" id="UP001651158">
    <property type="component" value="Unassembled WGS sequence"/>
</dbReference>
<evidence type="ECO:0000256" key="2">
    <source>
        <dbReference type="SAM" id="MobiDB-lite"/>
    </source>
</evidence>
<accession>A0ABR4QE73</accession>
<feature type="coiled-coil region" evidence="1">
    <location>
        <begin position="629"/>
        <end position="667"/>
    </location>
</feature>
<dbReference type="Gene3D" id="1.10.8.270">
    <property type="entry name" value="putative rabgap domain of human tbc1 domain family member 14 like domains"/>
    <property type="match status" value="1"/>
</dbReference>
<evidence type="ECO:0000313" key="5">
    <source>
        <dbReference type="Proteomes" id="UP001651158"/>
    </source>
</evidence>
<feature type="compositionally biased region" description="Low complexity" evidence="2">
    <location>
        <begin position="502"/>
        <end position="528"/>
    </location>
</feature>
<dbReference type="InterPro" id="IPR035969">
    <property type="entry name" value="Rab-GAP_TBC_sf"/>
</dbReference>
<gene>
    <name evidence="4" type="ORF">TcWFU_006893</name>
</gene>
<sequence>MTADAVDIGSVVGETEDDLAQKLEELNRYASNSFYSFRNLSADSKAVTSCSSTSKLYRTSSKTSLISSLSDGSYLNSEDGSNSNLSVCSEKKHSRWPSFSNAFPSFINTGSNAPPPSTISLCQQWSNVINNWEQYSKKKAFTAELIRMGIPDQFRSTIWQLCTGAYGSPLKQSYHKYLRDVSPFERAIARDISRTYPKHDYFKDKGSAGQQSLFNVMKAYSLHDREVGYCQGSGFIVGLLLLQMDEEEAFEVLVQLMNEYRLRELYKPCMTELGVCMHQLDGLIAEFLPELHTHFATQAFAPSHYASAWFLTLFATVFPISMTTRVMDLFIAEGMDFILRLSLAILKQFAPRLLTMDMETMIFSLQQIEPSEWEDYGRILFETALTLKLNPRRLKKLRNEYILARSQEQAEQIEVRRLRTENGLLLQRLARLEEDNTYLAKQLVDCNVERAELSEEVSRLRGCIARWQTMQEEASLRTPTACSPPQATTAAVTVESSDSKASDSSSSASLSSAFSPSYEMESQTASSLPAPPPPLPQKPRRQQTIRMPAISNVDQMATASPRCSEQSGGMGASETPTPTSGVESWASASFSPTSVSRGSDDRLLVETIHQLETDLVHLRVRESECHSALRDAKERIRLLEEKLESVRRESEEQIEVLHSELMKVKLREAEGLLKQKELRDRVEEIQTLWDNHLALTGGGNNTGAKVDCGTNGVTQSSGFLRVSAGLIQSKLRGKSAATSAAENTQHLSYHLMETKLWSQIVELQQRVHELTSQAEISDRQAIRRDEKMNDLTEKVERGILREAALRTELKEAECRCADLETKRKSDAILWRIREIELSSQIAELRQHYSQLDCLHDAEHASNTLQSHPTGALLSACSSAAPTPEVHRSRCERVGPSKGMAGGHLPAVWRDLPAALMTESIGPLEDLCILPDDPLITSIYVHESGAK</sequence>
<organism evidence="4 5">
    <name type="scientific">Taenia crassiceps</name>
    <dbReference type="NCBI Taxonomy" id="6207"/>
    <lineage>
        <taxon>Eukaryota</taxon>
        <taxon>Metazoa</taxon>
        <taxon>Spiralia</taxon>
        <taxon>Lophotrochozoa</taxon>
        <taxon>Platyhelminthes</taxon>
        <taxon>Cestoda</taxon>
        <taxon>Eucestoda</taxon>
        <taxon>Cyclophyllidea</taxon>
        <taxon>Taeniidae</taxon>
        <taxon>Taenia</taxon>
    </lineage>
</organism>
<dbReference type="InterPro" id="IPR000195">
    <property type="entry name" value="Rab-GAP-TBC_dom"/>
</dbReference>
<dbReference type="PANTHER" id="PTHR47219">
    <property type="entry name" value="RAB GTPASE-ACTIVATING PROTEIN 1-LIKE"/>
    <property type="match status" value="1"/>
</dbReference>
<evidence type="ECO:0000259" key="3">
    <source>
        <dbReference type="PROSITE" id="PS50086"/>
    </source>
</evidence>
<dbReference type="SMART" id="SM00164">
    <property type="entry name" value="TBC"/>
    <property type="match status" value="1"/>
</dbReference>
<feature type="compositionally biased region" description="Polar residues" evidence="2">
    <location>
        <begin position="574"/>
        <end position="597"/>
    </location>
</feature>
<feature type="region of interest" description="Disordered" evidence="2">
    <location>
        <begin position="475"/>
        <end position="598"/>
    </location>
</feature>
<dbReference type="PROSITE" id="PS50086">
    <property type="entry name" value="TBC_RABGAP"/>
    <property type="match status" value="1"/>
</dbReference>
<feature type="domain" description="Rab-GAP TBC" evidence="3">
    <location>
        <begin position="149"/>
        <end position="334"/>
    </location>
</feature>
<dbReference type="SUPFAM" id="SSF47923">
    <property type="entry name" value="Ypt/Rab-GAP domain of gyp1p"/>
    <property type="match status" value="2"/>
</dbReference>
<keyword evidence="5" id="KW-1185">Reference proteome</keyword>
<feature type="compositionally biased region" description="Polar residues" evidence="2">
    <location>
        <begin position="552"/>
        <end position="567"/>
    </location>
</feature>
<feature type="compositionally biased region" description="Polar residues" evidence="2">
    <location>
        <begin position="475"/>
        <end position="495"/>
    </location>
</feature>
<evidence type="ECO:0000313" key="4">
    <source>
        <dbReference type="EMBL" id="KAL5107929.1"/>
    </source>
</evidence>
<dbReference type="PANTHER" id="PTHR47219:SF22">
    <property type="entry name" value="RAB-GAP TBC DOMAIN-CONTAINING PROTEIN"/>
    <property type="match status" value="1"/>
</dbReference>
<dbReference type="Gene3D" id="1.10.10.750">
    <property type="entry name" value="Ypt/Rab-GAP domain of gyp1p, domain 1"/>
    <property type="match status" value="1"/>
</dbReference>
<feature type="coiled-coil region" evidence="1">
    <location>
        <begin position="760"/>
        <end position="822"/>
    </location>
</feature>
<dbReference type="EMBL" id="JAKROA010000004">
    <property type="protein sequence ID" value="KAL5107929.1"/>
    <property type="molecule type" value="Genomic_DNA"/>
</dbReference>
<dbReference type="Pfam" id="PF00566">
    <property type="entry name" value="RabGAP-TBC"/>
    <property type="match status" value="1"/>
</dbReference>
<proteinExistence type="predicted"/>
<reference evidence="4 5" key="1">
    <citation type="journal article" date="2022" name="Front. Cell. Infect. Microbiol.">
        <title>The Genomes of Two Strains of Taenia crassiceps the Animal Model for the Study of Human Cysticercosis.</title>
        <authorList>
            <person name="Bobes R.J."/>
            <person name="Estrada K."/>
            <person name="Rios-Valencia D.G."/>
            <person name="Calderon-Gallegos A."/>
            <person name="de la Torre P."/>
            <person name="Carrero J.C."/>
            <person name="Sanchez-Flores A."/>
            <person name="Laclette J.P."/>
        </authorList>
    </citation>
    <scope>NUCLEOTIDE SEQUENCE [LARGE SCALE GENOMIC DNA]</scope>
    <source>
        <strain evidence="4">WFUcys</strain>
    </source>
</reference>
<keyword evidence="1" id="KW-0175">Coiled coil</keyword>
<comment type="caution">
    <text evidence="4">The sequence shown here is derived from an EMBL/GenBank/DDBJ whole genome shotgun (WGS) entry which is preliminary data.</text>
</comment>
<dbReference type="InterPro" id="IPR050302">
    <property type="entry name" value="Rab_GAP_TBC_domain"/>
</dbReference>
<protein>
    <recommendedName>
        <fullName evidence="3">Rab-GAP TBC domain-containing protein</fullName>
    </recommendedName>
</protein>
<dbReference type="Gene3D" id="1.10.472.80">
    <property type="entry name" value="Ypt/Rab-GAP domain of gyp1p, domain 3"/>
    <property type="match status" value="1"/>
</dbReference>
<name>A0ABR4QE73_9CEST</name>
<evidence type="ECO:0000256" key="1">
    <source>
        <dbReference type="SAM" id="Coils"/>
    </source>
</evidence>